<dbReference type="EMBL" id="CAJHUB010000771">
    <property type="protein sequence ID" value="CAD7690709.1"/>
    <property type="molecule type" value="Genomic_DNA"/>
</dbReference>
<comment type="caution">
    <text evidence="1">The sequence shown here is derived from an EMBL/GenBank/DDBJ whole genome shotgun (WGS) entry which is preliminary data.</text>
</comment>
<evidence type="ECO:0000313" key="2">
    <source>
        <dbReference type="Proteomes" id="UP000645828"/>
    </source>
</evidence>
<name>A0A811ZPP9_NYCPR</name>
<dbReference type="Proteomes" id="UP000645828">
    <property type="component" value="Unassembled WGS sequence"/>
</dbReference>
<keyword evidence="2" id="KW-1185">Reference proteome</keyword>
<dbReference type="AlphaFoldDB" id="A0A811ZPP9"/>
<gene>
    <name evidence="1" type="ORF">NYPRO_LOCUS23503</name>
</gene>
<sequence length="116" mass="12784">MGQSPVGSPQAAAGASRVVNLSIETDDPPLTNHQKFNSSLMLCHEAYIIHLTSFHHVGISGYNRKESPSWPISLLSWEVSAGWAWEFGFLQGSLLTPPHRNGERCLLMARSVLWGI</sequence>
<evidence type="ECO:0000313" key="1">
    <source>
        <dbReference type="EMBL" id="CAD7690709.1"/>
    </source>
</evidence>
<organism evidence="1 2">
    <name type="scientific">Nyctereutes procyonoides</name>
    <name type="common">Raccoon dog</name>
    <name type="synonym">Canis procyonoides</name>
    <dbReference type="NCBI Taxonomy" id="34880"/>
    <lineage>
        <taxon>Eukaryota</taxon>
        <taxon>Metazoa</taxon>
        <taxon>Chordata</taxon>
        <taxon>Craniata</taxon>
        <taxon>Vertebrata</taxon>
        <taxon>Euteleostomi</taxon>
        <taxon>Mammalia</taxon>
        <taxon>Eutheria</taxon>
        <taxon>Laurasiatheria</taxon>
        <taxon>Carnivora</taxon>
        <taxon>Caniformia</taxon>
        <taxon>Canidae</taxon>
        <taxon>Nyctereutes</taxon>
    </lineage>
</organism>
<protein>
    <submittedName>
        <fullName evidence="1">(raccoon dog) hypothetical protein</fullName>
    </submittedName>
</protein>
<proteinExistence type="predicted"/>
<accession>A0A811ZPP9</accession>
<reference evidence="1" key="1">
    <citation type="submission" date="2020-12" db="EMBL/GenBank/DDBJ databases">
        <authorList>
            <consortium name="Molecular Ecology Group"/>
        </authorList>
    </citation>
    <scope>NUCLEOTIDE SEQUENCE</scope>
    <source>
        <strain evidence="1">TBG_1078</strain>
    </source>
</reference>